<dbReference type="PANTHER" id="PTHR12947:SF13">
    <property type="entry name" value="FI19924P1"/>
    <property type="match status" value="1"/>
</dbReference>
<keyword evidence="12" id="KW-1185">Reference proteome</keyword>
<dbReference type="Gene3D" id="1.20.58.80">
    <property type="entry name" value="Phosphotransferase system, lactose/cellobiose-type IIA subunit"/>
    <property type="match status" value="1"/>
</dbReference>
<evidence type="ECO:0000313" key="11">
    <source>
        <dbReference type="EMBL" id="KAG9241436.1"/>
    </source>
</evidence>
<keyword evidence="6" id="KW-0378">Hydrolase</keyword>
<organism evidence="11 12">
    <name type="scientific">Calycina marina</name>
    <dbReference type="NCBI Taxonomy" id="1763456"/>
    <lineage>
        <taxon>Eukaryota</taxon>
        <taxon>Fungi</taxon>
        <taxon>Dikarya</taxon>
        <taxon>Ascomycota</taxon>
        <taxon>Pezizomycotina</taxon>
        <taxon>Leotiomycetes</taxon>
        <taxon>Helotiales</taxon>
        <taxon>Pezizellaceae</taxon>
        <taxon>Calycina</taxon>
    </lineage>
</organism>
<proteinExistence type="inferred from homology"/>
<dbReference type="InterPro" id="IPR015063">
    <property type="entry name" value="USP8_dimer"/>
</dbReference>
<dbReference type="InterPro" id="IPR044098">
    <property type="entry name" value="STAMBP/STALP-like_MPN"/>
</dbReference>
<keyword evidence="4" id="KW-0479">Metal-binding</keyword>
<evidence type="ECO:0000256" key="2">
    <source>
        <dbReference type="ARBA" id="ARBA00010981"/>
    </source>
</evidence>
<feature type="domain" description="MPN" evidence="10">
    <location>
        <begin position="348"/>
        <end position="476"/>
    </location>
</feature>
<feature type="compositionally biased region" description="Basic and acidic residues" evidence="9">
    <location>
        <begin position="299"/>
        <end position="315"/>
    </location>
</feature>
<comment type="caution">
    <text evidence="11">The sequence shown here is derived from an EMBL/GenBank/DDBJ whole genome shotgun (WGS) entry which is preliminary data.</text>
</comment>
<dbReference type="SMART" id="SM00232">
    <property type="entry name" value="JAB_MPN"/>
    <property type="match status" value="1"/>
</dbReference>
<feature type="compositionally biased region" description="Polar residues" evidence="9">
    <location>
        <begin position="272"/>
        <end position="291"/>
    </location>
</feature>
<feature type="region of interest" description="Disordered" evidence="9">
    <location>
        <begin position="222"/>
        <end position="324"/>
    </location>
</feature>
<evidence type="ECO:0000313" key="12">
    <source>
        <dbReference type="Proteomes" id="UP000887226"/>
    </source>
</evidence>
<keyword evidence="5" id="KW-0833">Ubl conjugation pathway</keyword>
<name>A0A9P7YXG1_9HELO</name>
<dbReference type="Pfam" id="PF08969">
    <property type="entry name" value="USP8_dimer"/>
    <property type="match status" value="1"/>
</dbReference>
<dbReference type="InterPro" id="IPR037518">
    <property type="entry name" value="MPN"/>
</dbReference>
<dbReference type="CDD" id="cd08066">
    <property type="entry name" value="MPN_AMSH_like"/>
    <property type="match status" value="1"/>
</dbReference>
<keyword evidence="8" id="KW-0482">Metalloprotease</keyword>
<dbReference type="SUPFAM" id="SSF140856">
    <property type="entry name" value="USP8 N-terminal domain-like"/>
    <property type="match status" value="1"/>
</dbReference>
<evidence type="ECO:0000256" key="4">
    <source>
        <dbReference type="ARBA" id="ARBA00022723"/>
    </source>
</evidence>
<dbReference type="GO" id="GO:0140492">
    <property type="term" value="F:metal-dependent deubiquitinase activity"/>
    <property type="evidence" value="ECO:0007669"/>
    <property type="project" value="InterPro"/>
</dbReference>
<gene>
    <name evidence="11" type="ORF">BJ878DRAFT_520766</name>
</gene>
<keyword evidence="7" id="KW-0862">Zinc</keyword>
<dbReference type="GO" id="GO:0046872">
    <property type="term" value="F:metal ion binding"/>
    <property type="evidence" value="ECO:0007669"/>
    <property type="project" value="UniProtKB-KW"/>
</dbReference>
<evidence type="ECO:0000256" key="8">
    <source>
        <dbReference type="ARBA" id="ARBA00023049"/>
    </source>
</evidence>
<dbReference type="AlphaFoldDB" id="A0A9P7YXG1"/>
<dbReference type="GO" id="GO:0061578">
    <property type="term" value="F:K63-linked deubiquitinase activity"/>
    <property type="evidence" value="ECO:0007669"/>
    <property type="project" value="InterPro"/>
</dbReference>
<evidence type="ECO:0000256" key="7">
    <source>
        <dbReference type="ARBA" id="ARBA00022833"/>
    </source>
</evidence>
<dbReference type="PANTHER" id="PTHR12947">
    <property type="entry name" value="AMSH-LIKE PROTEASE"/>
    <property type="match status" value="1"/>
</dbReference>
<dbReference type="FunFam" id="3.40.140.10:FF:000033">
    <property type="entry name" value="AMSH-like protease sst2"/>
    <property type="match status" value="1"/>
</dbReference>
<evidence type="ECO:0000256" key="6">
    <source>
        <dbReference type="ARBA" id="ARBA00022801"/>
    </source>
</evidence>
<dbReference type="Gene3D" id="3.40.140.10">
    <property type="entry name" value="Cytidine Deaminase, domain 2"/>
    <property type="match status" value="1"/>
</dbReference>
<dbReference type="GO" id="GO:0016020">
    <property type="term" value="C:membrane"/>
    <property type="evidence" value="ECO:0007669"/>
    <property type="project" value="TreeGrafter"/>
</dbReference>
<feature type="compositionally biased region" description="Basic and acidic residues" evidence="9">
    <location>
        <begin position="180"/>
        <end position="189"/>
    </location>
</feature>
<comment type="similarity">
    <text evidence="2">Belongs to the peptidase M67C family.</text>
</comment>
<dbReference type="Pfam" id="PF01398">
    <property type="entry name" value="JAB"/>
    <property type="match status" value="1"/>
</dbReference>
<dbReference type="PROSITE" id="PS50249">
    <property type="entry name" value="MPN"/>
    <property type="match status" value="1"/>
</dbReference>
<accession>A0A9P7YXG1</accession>
<dbReference type="GO" id="GO:0070536">
    <property type="term" value="P:protein K63-linked deubiquitination"/>
    <property type="evidence" value="ECO:0007669"/>
    <property type="project" value="InterPro"/>
</dbReference>
<evidence type="ECO:0000259" key="10">
    <source>
        <dbReference type="PROSITE" id="PS50249"/>
    </source>
</evidence>
<feature type="region of interest" description="Disordered" evidence="9">
    <location>
        <begin position="162"/>
        <end position="190"/>
    </location>
</feature>
<dbReference type="Proteomes" id="UP000887226">
    <property type="component" value="Unassembled WGS sequence"/>
</dbReference>
<dbReference type="OrthoDB" id="3640at2759"/>
<comment type="cofactor">
    <cofactor evidence="1">
        <name>Zn(2+)</name>
        <dbReference type="ChEBI" id="CHEBI:29105"/>
    </cofactor>
</comment>
<dbReference type="EMBL" id="MU254213">
    <property type="protein sequence ID" value="KAG9241436.1"/>
    <property type="molecule type" value="Genomic_DNA"/>
</dbReference>
<reference evidence="11" key="1">
    <citation type="journal article" date="2021" name="IMA Fungus">
        <title>Genomic characterization of three marine fungi, including Emericellopsis atlantica sp. nov. with signatures of a generalist lifestyle and marine biomass degradation.</title>
        <authorList>
            <person name="Hagestad O.C."/>
            <person name="Hou L."/>
            <person name="Andersen J.H."/>
            <person name="Hansen E.H."/>
            <person name="Altermark B."/>
            <person name="Li C."/>
            <person name="Kuhnert E."/>
            <person name="Cox R.J."/>
            <person name="Crous P.W."/>
            <person name="Spatafora J.W."/>
            <person name="Lail K."/>
            <person name="Amirebrahimi M."/>
            <person name="Lipzen A."/>
            <person name="Pangilinan J."/>
            <person name="Andreopoulos W."/>
            <person name="Hayes R.D."/>
            <person name="Ng V."/>
            <person name="Grigoriev I.V."/>
            <person name="Jackson S.A."/>
            <person name="Sutton T.D.S."/>
            <person name="Dobson A.D.W."/>
            <person name="Rama T."/>
        </authorList>
    </citation>
    <scope>NUCLEOTIDE SEQUENCE</scope>
    <source>
        <strain evidence="11">TRa3180A</strain>
    </source>
</reference>
<dbReference type="GO" id="GO:0006508">
    <property type="term" value="P:proteolysis"/>
    <property type="evidence" value="ECO:0007669"/>
    <property type="project" value="UniProtKB-KW"/>
</dbReference>
<dbReference type="SUPFAM" id="SSF102712">
    <property type="entry name" value="JAB1/MPN domain"/>
    <property type="match status" value="1"/>
</dbReference>
<evidence type="ECO:0000256" key="9">
    <source>
        <dbReference type="SAM" id="MobiDB-lite"/>
    </source>
</evidence>
<protein>
    <recommendedName>
        <fullName evidence="10">MPN domain-containing protein</fullName>
    </recommendedName>
</protein>
<evidence type="ECO:0000256" key="3">
    <source>
        <dbReference type="ARBA" id="ARBA00022670"/>
    </source>
</evidence>
<dbReference type="InterPro" id="IPR000555">
    <property type="entry name" value="JAMM/MPN+_dom"/>
</dbReference>
<dbReference type="GO" id="GO:0005768">
    <property type="term" value="C:endosome"/>
    <property type="evidence" value="ECO:0007669"/>
    <property type="project" value="TreeGrafter"/>
</dbReference>
<evidence type="ECO:0000256" key="1">
    <source>
        <dbReference type="ARBA" id="ARBA00001947"/>
    </source>
</evidence>
<keyword evidence="3" id="KW-0645">Protease</keyword>
<evidence type="ECO:0000256" key="5">
    <source>
        <dbReference type="ARBA" id="ARBA00022786"/>
    </source>
</evidence>
<sequence>MAGLDQPMSVRQISDLAINFEFQPHIALKYWLRTAETMLRESQIYEQEGNGQQAYLLLMRYASLVLEYFPKHPQAGAPEAKAGLKAATKAITEVVQRMESLKPAINARYISWQEELERRGNISAPTRNGSRRQGGFDPAVAGRRTTLAAADNSDLAVEMAHNEMRRRQTKRRATRQGGISEHEEQERRTAGLWDDWEAALSKIPDTRNDLEDDAQMQRDMYASRMRTSKPYSQTSDGSPRATIESIQSRPELPRGPCTDYRYPSIPKPQPVTIDNTNQSRKARSQSPSKPTVPQRPRKDRLEEQSFDEPPTRPEKSVPVTPAVSVPGTKESYTFKPSAYLENGKPLRTVFLPTTLREKFLQIAAPNTLKNLETCGMLCGTLVSNALFISHVVIPEQESTSDTCDTINESGFFDYCATEDLMVLGWIHTHPSQTCFMSSRDLHTHCGYQIMMAESIAIVCAPSRNPSWGVFRLTDPPGMPSILHCRKTGLFHPHEETNIYTDALRPGHVCEHDGLQFQLVDLRSK</sequence>